<proteinExistence type="predicted"/>
<sequence>MKATIVMTKEAQARGEYKETSLDAYKKNVDFLIISCGYRSAISFNKPVELKESRSISRANCGGHVYYVTDKALDKLKKEYSWSCDF</sequence>
<accession>A0A8S5LK81</accession>
<dbReference type="EMBL" id="BK015866">
    <property type="protein sequence ID" value="DAD70484.1"/>
    <property type="molecule type" value="Genomic_DNA"/>
</dbReference>
<protein>
    <submittedName>
        <fullName evidence="1">Uncharacterized protein</fullName>
    </submittedName>
</protein>
<reference evidence="1" key="1">
    <citation type="journal article" date="2021" name="Proc. Natl. Acad. Sci. U.S.A.">
        <title>A Catalog of Tens of Thousands of Viruses from Human Metagenomes Reveals Hidden Associations with Chronic Diseases.</title>
        <authorList>
            <person name="Tisza M.J."/>
            <person name="Buck C.B."/>
        </authorList>
    </citation>
    <scope>NUCLEOTIDE SEQUENCE</scope>
    <source>
        <strain evidence="1">CtXbO14</strain>
    </source>
</reference>
<evidence type="ECO:0000313" key="1">
    <source>
        <dbReference type="EMBL" id="DAD70484.1"/>
    </source>
</evidence>
<organism evidence="1">
    <name type="scientific">Siphoviridae sp. ctXbO14</name>
    <dbReference type="NCBI Taxonomy" id="2827579"/>
    <lineage>
        <taxon>Viruses</taxon>
        <taxon>Duplodnaviria</taxon>
        <taxon>Heunggongvirae</taxon>
        <taxon>Uroviricota</taxon>
        <taxon>Caudoviricetes</taxon>
    </lineage>
</organism>
<name>A0A8S5LK81_9CAUD</name>